<comment type="similarity">
    <text evidence="1">Belongs to the ATP-dependent AMP-binding enzyme family.</text>
</comment>
<sequence>MQEDVQLKYLVVRNESANKTGVLSATSRPRIYVGGDNKEIKLTLPFEYLDDLIHTPPKDVEEATINPKVDMAVILYIGGTSGQRMGVELPHFNLVANVIQSQSVLQSRIQFGEEVIITASPLYHVYMMTITMNLAVMLGAANVIVPVF</sequence>
<reference evidence="6 7" key="1">
    <citation type="submission" date="2017-09" db="EMBL/GenBank/DDBJ databases">
        <title>Large-scale bioinformatics analysis of Bacillus genomes uncovers conserved roles of natural products in bacterial physiology.</title>
        <authorList>
            <consortium name="Agbiome Team Llc"/>
            <person name="Bleich R.M."/>
            <person name="Kirk G.J."/>
            <person name="Santa Maria K.C."/>
            <person name="Allen S.E."/>
            <person name="Farag S."/>
            <person name="Shank E.A."/>
            <person name="Bowers A."/>
        </authorList>
    </citation>
    <scope>NUCLEOTIDE SEQUENCE [LARGE SCALE GENOMIC DNA]</scope>
    <source>
        <strain evidence="6 7">AFS003229</strain>
    </source>
</reference>
<protein>
    <recommendedName>
        <fullName evidence="4">AMP-dependent synthetase/ligase domain-containing protein</fullName>
    </recommendedName>
</protein>
<feature type="transmembrane region" description="Helical" evidence="3">
    <location>
        <begin position="125"/>
        <end position="145"/>
    </location>
</feature>
<name>A0AAX0S8G1_9BACI</name>
<dbReference type="Proteomes" id="UP000260457">
    <property type="component" value="Chromosome"/>
</dbReference>
<dbReference type="InterPro" id="IPR000873">
    <property type="entry name" value="AMP-dep_synth/lig_dom"/>
</dbReference>
<keyword evidence="8" id="KW-1185">Reference proteome</keyword>
<keyword evidence="3" id="KW-0472">Membrane</keyword>
<feature type="domain" description="AMP-dependent synthetase/ligase" evidence="4">
    <location>
        <begin position="30"/>
        <end position="146"/>
    </location>
</feature>
<dbReference type="AlphaFoldDB" id="A0AAX0S8G1"/>
<dbReference type="PANTHER" id="PTHR24096:SF149">
    <property type="entry name" value="AMP-BINDING DOMAIN-CONTAINING PROTEIN-RELATED"/>
    <property type="match status" value="1"/>
</dbReference>
<dbReference type="GO" id="GO:0016405">
    <property type="term" value="F:CoA-ligase activity"/>
    <property type="evidence" value="ECO:0007669"/>
    <property type="project" value="TreeGrafter"/>
</dbReference>
<evidence type="ECO:0000259" key="4">
    <source>
        <dbReference type="Pfam" id="PF00501"/>
    </source>
</evidence>
<dbReference type="Proteomes" id="UP000220106">
    <property type="component" value="Unassembled WGS sequence"/>
</dbReference>
<evidence type="ECO:0000313" key="7">
    <source>
        <dbReference type="Proteomes" id="UP000220106"/>
    </source>
</evidence>
<gene>
    <name evidence="6" type="ORF">CN689_01545</name>
    <name evidence="5" type="ORF">DTO10_24265</name>
</gene>
<proteinExistence type="inferred from homology"/>
<dbReference type="Gene3D" id="3.40.50.980">
    <property type="match status" value="2"/>
</dbReference>
<keyword evidence="3" id="KW-0812">Transmembrane</keyword>
<dbReference type="EMBL" id="NUEQ01000004">
    <property type="protein sequence ID" value="PEJ37607.1"/>
    <property type="molecule type" value="Genomic_DNA"/>
</dbReference>
<dbReference type="Pfam" id="PF00501">
    <property type="entry name" value="AMP-binding"/>
    <property type="match status" value="1"/>
</dbReference>
<dbReference type="SUPFAM" id="SSF56801">
    <property type="entry name" value="Acetyl-CoA synthetase-like"/>
    <property type="match status" value="1"/>
</dbReference>
<dbReference type="EMBL" id="CP030926">
    <property type="protein sequence ID" value="AXN41184.1"/>
    <property type="molecule type" value="Genomic_DNA"/>
</dbReference>
<evidence type="ECO:0000256" key="3">
    <source>
        <dbReference type="SAM" id="Phobius"/>
    </source>
</evidence>
<evidence type="ECO:0000256" key="2">
    <source>
        <dbReference type="ARBA" id="ARBA00022598"/>
    </source>
</evidence>
<evidence type="ECO:0000313" key="8">
    <source>
        <dbReference type="Proteomes" id="UP000260457"/>
    </source>
</evidence>
<dbReference type="PANTHER" id="PTHR24096">
    <property type="entry name" value="LONG-CHAIN-FATTY-ACID--COA LIGASE"/>
    <property type="match status" value="1"/>
</dbReference>
<evidence type="ECO:0000256" key="1">
    <source>
        <dbReference type="ARBA" id="ARBA00006432"/>
    </source>
</evidence>
<reference evidence="5 8" key="2">
    <citation type="submission" date="2018-07" db="EMBL/GenBank/DDBJ databases">
        <title>The molecular basis for the intramolecular migration of carboxyl group in the catabolism of para-hydroxybenzoate via gentisate.</title>
        <authorList>
            <person name="Zhao H."/>
            <person name="Xu Y."/>
            <person name="Lin S."/>
            <person name="Spain J.C."/>
            <person name="Zhou N.-Y."/>
        </authorList>
    </citation>
    <scope>NUCLEOTIDE SEQUENCE [LARGE SCALE GENOMIC DNA]</scope>
    <source>
        <strain evidence="5 8">PHB-7a</strain>
    </source>
</reference>
<organism evidence="6 7">
    <name type="scientific">Peribacillus butanolivorans</name>
    <dbReference type="NCBI Taxonomy" id="421767"/>
    <lineage>
        <taxon>Bacteria</taxon>
        <taxon>Bacillati</taxon>
        <taxon>Bacillota</taxon>
        <taxon>Bacilli</taxon>
        <taxon>Bacillales</taxon>
        <taxon>Bacillaceae</taxon>
        <taxon>Peribacillus</taxon>
    </lineage>
</organism>
<accession>A0AAX0S8G1</accession>
<keyword evidence="3" id="KW-1133">Transmembrane helix</keyword>
<evidence type="ECO:0000313" key="5">
    <source>
        <dbReference type="EMBL" id="AXN41184.1"/>
    </source>
</evidence>
<dbReference type="KEGG" id="pbut:DTO10_24265"/>
<evidence type="ECO:0000313" key="6">
    <source>
        <dbReference type="EMBL" id="PEJ37607.1"/>
    </source>
</evidence>
<keyword evidence="2" id="KW-0436">Ligase</keyword>